<evidence type="ECO:0000313" key="2">
    <source>
        <dbReference type="Proteomes" id="UP000640489"/>
    </source>
</evidence>
<proteinExistence type="predicted"/>
<organism evidence="1 2">
    <name type="scientific">Nocardioides islandensis</name>
    <dbReference type="NCBI Taxonomy" id="433663"/>
    <lineage>
        <taxon>Bacteria</taxon>
        <taxon>Bacillati</taxon>
        <taxon>Actinomycetota</taxon>
        <taxon>Actinomycetes</taxon>
        <taxon>Propionibacteriales</taxon>
        <taxon>Nocardioidaceae</taxon>
        <taxon>Nocardioides</taxon>
    </lineage>
</organism>
<dbReference type="SUPFAM" id="SSF54427">
    <property type="entry name" value="NTF2-like"/>
    <property type="match status" value="1"/>
</dbReference>
<gene>
    <name evidence="1" type="ORF">ISU07_12030</name>
</gene>
<dbReference type="Proteomes" id="UP000640489">
    <property type="component" value="Unassembled WGS sequence"/>
</dbReference>
<evidence type="ECO:0000313" key="1">
    <source>
        <dbReference type="EMBL" id="MBF4763856.1"/>
    </source>
</evidence>
<dbReference type="RefSeq" id="WP_194707041.1">
    <property type="nucleotide sequence ID" value="NZ_JADKPN010000006.1"/>
</dbReference>
<keyword evidence="2" id="KW-1185">Reference proteome</keyword>
<sequence>MSTDLELRLGEVLRNHAEDTMERTDTHEQLDVLRQALDDEQLRHSRVRMAGVLAVAASLALAAVVAGTLGDGPSNTPSPAGKPEPSPTLVATRFLDAFTSFDVGAADGYLAPGAHLEIWGVERDEAWMNEQARWLRATGFTYDPGPCTAEGPTTVVCTFDYDGFGSRRLGRGPFTDSFRLTIDDGAIVEGALTVTGGPDGFAARMWRPLAGWVTQHHPDDAALMYADWPGTSRQAVDDRAIAVWVTMVRRYQEAVEEGRAD</sequence>
<reference evidence="1" key="1">
    <citation type="submission" date="2020-11" db="EMBL/GenBank/DDBJ databases">
        <title>Nocardioides sp. nov., isolated from Soil of Cynanchum wilfordii Hemsley rhizosphere.</title>
        <authorList>
            <person name="Lee J.-S."/>
            <person name="Suh M.K."/>
            <person name="Kim J.-S."/>
        </authorList>
    </citation>
    <scope>NUCLEOTIDE SEQUENCE</scope>
    <source>
        <strain evidence="1">KCTC 19275</strain>
    </source>
</reference>
<dbReference type="EMBL" id="JADKPN010000006">
    <property type="protein sequence ID" value="MBF4763856.1"/>
    <property type="molecule type" value="Genomic_DNA"/>
</dbReference>
<accession>A0A930YD49</accession>
<name>A0A930YD49_9ACTN</name>
<dbReference type="InterPro" id="IPR032710">
    <property type="entry name" value="NTF2-like_dom_sf"/>
</dbReference>
<protein>
    <submittedName>
        <fullName evidence="1">Uncharacterized protein</fullName>
    </submittedName>
</protein>
<comment type="caution">
    <text evidence="1">The sequence shown here is derived from an EMBL/GenBank/DDBJ whole genome shotgun (WGS) entry which is preliminary data.</text>
</comment>
<dbReference type="AlphaFoldDB" id="A0A930YD49"/>